<dbReference type="InterPro" id="IPR036265">
    <property type="entry name" value="HIT-like_sf"/>
</dbReference>
<name>A0A6J6PID8_9ZZZZ</name>
<dbReference type="GO" id="GO:0003824">
    <property type="term" value="F:catalytic activity"/>
    <property type="evidence" value="ECO:0007669"/>
    <property type="project" value="InterPro"/>
</dbReference>
<feature type="domain" description="HIT" evidence="1">
    <location>
        <begin position="6"/>
        <end position="110"/>
    </location>
</feature>
<dbReference type="SUPFAM" id="SSF54197">
    <property type="entry name" value="HIT-like"/>
    <property type="match status" value="1"/>
</dbReference>
<dbReference type="Pfam" id="PF01230">
    <property type="entry name" value="HIT"/>
    <property type="match status" value="1"/>
</dbReference>
<dbReference type="Gene3D" id="3.30.428.10">
    <property type="entry name" value="HIT-like"/>
    <property type="match status" value="1"/>
</dbReference>
<protein>
    <submittedName>
        <fullName evidence="3">Unannotated protein</fullName>
    </submittedName>
</protein>
<evidence type="ECO:0000259" key="1">
    <source>
        <dbReference type="PROSITE" id="PS51084"/>
    </source>
</evidence>
<gene>
    <name evidence="2" type="ORF">UFOPK2342_00584</name>
    <name evidence="3" type="ORF">UFOPK2423_00873</name>
</gene>
<dbReference type="EMBL" id="CAEZXN010000017">
    <property type="protein sequence ID" value="CAB4696004.1"/>
    <property type="molecule type" value="Genomic_DNA"/>
</dbReference>
<sequence length="110" mass="11661">MERNCLFCKIVAGEIPAKIVASNELAIAFNDISPVAPTHLLVIPKAHYENVSELTREDGASLLALLSLAEEVAAGVDFRLVFNSGAGVGQSVFHAHGHLLAGRDFAWPPG</sequence>
<accession>A0A6J6PID8</accession>
<dbReference type="EMBL" id="CAEZXB010000007">
    <property type="protein sequence ID" value="CAB4673242.1"/>
    <property type="molecule type" value="Genomic_DNA"/>
</dbReference>
<organism evidence="3">
    <name type="scientific">freshwater metagenome</name>
    <dbReference type="NCBI Taxonomy" id="449393"/>
    <lineage>
        <taxon>unclassified sequences</taxon>
        <taxon>metagenomes</taxon>
        <taxon>ecological metagenomes</taxon>
    </lineage>
</organism>
<dbReference type="PRINTS" id="PR00332">
    <property type="entry name" value="HISTRIAD"/>
</dbReference>
<dbReference type="AlphaFoldDB" id="A0A6J6PID8"/>
<proteinExistence type="predicted"/>
<dbReference type="InterPro" id="IPR001310">
    <property type="entry name" value="Histidine_triad_HIT"/>
</dbReference>
<dbReference type="PROSITE" id="PS51084">
    <property type="entry name" value="HIT_2"/>
    <property type="match status" value="1"/>
</dbReference>
<evidence type="ECO:0000313" key="2">
    <source>
        <dbReference type="EMBL" id="CAB4673242.1"/>
    </source>
</evidence>
<dbReference type="PANTHER" id="PTHR23089">
    <property type="entry name" value="HISTIDINE TRIAD HIT PROTEIN"/>
    <property type="match status" value="1"/>
</dbReference>
<reference evidence="3" key="1">
    <citation type="submission" date="2020-05" db="EMBL/GenBank/DDBJ databases">
        <authorList>
            <person name="Chiriac C."/>
            <person name="Salcher M."/>
            <person name="Ghai R."/>
            <person name="Kavagutti S V."/>
        </authorList>
    </citation>
    <scope>NUCLEOTIDE SEQUENCE</scope>
</reference>
<evidence type="ECO:0000313" key="3">
    <source>
        <dbReference type="EMBL" id="CAB4696004.1"/>
    </source>
</evidence>
<dbReference type="InterPro" id="IPR011146">
    <property type="entry name" value="HIT-like"/>
</dbReference>